<dbReference type="GO" id="GO:0005886">
    <property type="term" value="C:plasma membrane"/>
    <property type="evidence" value="ECO:0007669"/>
    <property type="project" value="UniProtKB-SubCell"/>
</dbReference>
<evidence type="ECO:0000256" key="8">
    <source>
        <dbReference type="ARBA" id="ARBA00022777"/>
    </source>
</evidence>
<accession>A0A6C0DTZ9</accession>
<keyword evidence="9" id="KW-0067">ATP-binding</keyword>
<evidence type="ECO:0000256" key="10">
    <source>
        <dbReference type="ARBA" id="ARBA00022989"/>
    </source>
</evidence>
<evidence type="ECO:0000313" key="17">
    <source>
        <dbReference type="EMBL" id="QHT19850.1"/>
    </source>
</evidence>
<evidence type="ECO:0000259" key="16">
    <source>
        <dbReference type="Pfam" id="PF12810"/>
    </source>
</evidence>
<keyword evidence="8" id="KW-0418">Kinase</keyword>
<evidence type="ECO:0000256" key="9">
    <source>
        <dbReference type="ARBA" id="ARBA00022840"/>
    </source>
</evidence>
<evidence type="ECO:0000256" key="2">
    <source>
        <dbReference type="ARBA" id="ARBA00011902"/>
    </source>
</evidence>
<reference evidence="17" key="1">
    <citation type="journal article" date="2020" name="Nature">
        <title>Giant virus diversity and host interactions through global metagenomics.</title>
        <authorList>
            <person name="Schulz F."/>
            <person name="Roux S."/>
            <person name="Paez-Espino D."/>
            <person name="Jungbluth S."/>
            <person name="Walsh D.A."/>
            <person name="Denef V.J."/>
            <person name="McMahon K.D."/>
            <person name="Konstantinidis K.T."/>
            <person name="Eloe-Fadrosh E.A."/>
            <person name="Kyrpides N.C."/>
            <person name="Woyke T."/>
        </authorList>
    </citation>
    <scope>NUCLEOTIDE SEQUENCE</scope>
    <source>
        <strain evidence="17">GVMAG-M-3300023174-5</strain>
    </source>
</reference>
<evidence type="ECO:0000256" key="13">
    <source>
        <dbReference type="ARBA" id="ARBA00023157"/>
    </source>
</evidence>
<dbReference type="InterPro" id="IPR055163">
    <property type="entry name" value="ALK/LTK-like_GRD"/>
</dbReference>
<keyword evidence="5" id="KW-0812">Transmembrane</keyword>
<keyword evidence="11" id="KW-0472">Membrane</keyword>
<evidence type="ECO:0000256" key="11">
    <source>
        <dbReference type="ARBA" id="ARBA00023136"/>
    </source>
</evidence>
<feature type="domain" description="ALK/LTK-like glycine-rich" evidence="16">
    <location>
        <begin position="165"/>
        <end position="390"/>
    </location>
</feature>
<keyword evidence="3" id="KW-1003">Cell membrane</keyword>
<name>A0A6C0DTZ9_9ZZZZ</name>
<dbReference type="GO" id="GO:0005524">
    <property type="term" value="F:ATP binding"/>
    <property type="evidence" value="ECO:0007669"/>
    <property type="project" value="UniProtKB-KW"/>
</dbReference>
<evidence type="ECO:0000256" key="14">
    <source>
        <dbReference type="ARBA" id="ARBA00023170"/>
    </source>
</evidence>
<protein>
    <recommendedName>
        <fullName evidence="2">receptor protein-tyrosine kinase</fullName>
        <ecNumber evidence="2">2.7.10.1</ecNumber>
    </recommendedName>
</protein>
<dbReference type="EMBL" id="MN739669">
    <property type="protein sequence ID" value="QHT19850.1"/>
    <property type="molecule type" value="Genomic_DNA"/>
</dbReference>
<sequence length="419" mass="39817">MSNINLTSVNQGTLWNLNNIKTIGSVPGNVLTISGNTSLSIMNLGTNIDVSGNLNANGNMILPNGSTANRPFGVQGYFRFNTTTLLPEYYNGNIWANLTSTTIAPTIPSISARTINIASSSNPSGTNYTWNSSFTTQTLSFSLSLIGTNNSTYAITATGGTCYALFTLLGAGGAGGYNAGTGGTGGYTCGVVPLVPGITYNLLIGQGGLAIPPGGPGPIVQTTPIGGGGLVGTLGYGGQGGGYTGLFYGNIVPGSATNTSVSPGSNSNAILLSGGGGGASYEGKVGGAGGGLSGVAGENGASNGGGGATWSGIGSTSASGGASSPALNPPFATGSLAGVVLQGGGCSDSGDGGGGGGGGGGYYGGGGGNGSNPGSGGGGGCGYIATYILSATSSTGNGSTGGSATGSGTNGVAYISYYS</sequence>
<evidence type="ECO:0000256" key="5">
    <source>
        <dbReference type="ARBA" id="ARBA00022692"/>
    </source>
</evidence>
<comment type="subcellular location">
    <subcellularLocation>
        <location evidence="1">Cell membrane</location>
        <topology evidence="1">Single-pass type I membrane protein</topology>
    </subcellularLocation>
</comment>
<keyword evidence="15" id="KW-0325">Glycoprotein</keyword>
<evidence type="ECO:0000256" key="1">
    <source>
        <dbReference type="ARBA" id="ARBA00004251"/>
    </source>
</evidence>
<dbReference type="EC" id="2.7.10.1" evidence="2"/>
<evidence type="ECO:0000256" key="4">
    <source>
        <dbReference type="ARBA" id="ARBA00022679"/>
    </source>
</evidence>
<evidence type="ECO:0000256" key="12">
    <source>
        <dbReference type="ARBA" id="ARBA00023137"/>
    </source>
</evidence>
<dbReference type="Pfam" id="PF12810">
    <property type="entry name" value="ALK_LTK_GRD"/>
    <property type="match status" value="1"/>
</dbReference>
<keyword evidence="13" id="KW-1015">Disulfide bond</keyword>
<dbReference type="GO" id="GO:0004714">
    <property type="term" value="F:transmembrane receptor protein tyrosine kinase activity"/>
    <property type="evidence" value="ECO:0007669"/>
    <property type="project" value="UniProtKB-EC"/>
</dbReference>
<keyword evidence="14" id="KW-0675">Receptor</keyword>
<keyword evidence="6" id="KW-0732">Signal</keyword>
<evidence type="ECO:0000256" key="15">
    <source>
        <dbReference type="ARBA" id="ARBA00023180"/>
    </source>
</evidence>
<organism evidence="17">
    <name type="scientific">viral metagenome</name>
    <dbReference type="NCBI Taxonomy" id="1070528"/>
    <lineage>
        <taxon>unclassified sequences</taxon>
        <taxon>metagenomes</taxon>
        <taxon>organismal metagenomes</taxon>
    </lineage>
</organism>
<evidence type="ECO:0000256" key="3">
    <source>
        <dbReference type="ARBA" id="ARBA00022475"/>
    </source>
</evidence>
<evidence type="ECO:0000256" key="7">
    <source>
        <dbReference type="ARBA" id="ARBA00022741"/>
    </source>
</evidence>
<keyword evidence="12" id="KW-0829">Tyrosine-protein kinase</keyword>
<keyword evidence="7" id="KW-0547">Nucleotide-binding</keyword>
<keyword evidence="10" id="KW-1133">Transmembrane helix</keyword>
<keyword evidence="4" id="KW-0808">Transferase</keyword>
<dbReference type="AlphaFoldDB" id="A0A6C0DTZ9"/>
<proteinExistence type="predicted"/>
<evidence type="ECO:0000256" key="6">
    <source>
        <dbReference type="ARBA" id="ARBA00022729"/>
    </source>
</evidence>